<name>A0A6J4U5S4_9BACT</name>
<dbReference type="InterPro" id="IPR003439">
    <property type="entry name" value="ABC_transporter-like_ATP-bd"/>
</dbReference>
<sequence>MAVVTLLQSLVPAAQVWLAGRLIQEVADGIAAGAAARDAYVDRVVVLALVQLGLLLAASLLQTVGNISQQLLQERLAIHVQLLIMRHANTLDLADFENAAYYDQLQQAQRESANRPVQMVSQVFNLARSVVTFGTLLALLIGLGPIVAVLTLLAPIPAFISGSRYGWWGFQQMRRQSPTRRLLTYLTNLLTTDEYAKEIKLFTLGDHFIDRYERVSAEYYAATRSLLLRRYWAGFAWGGLTTLASSGTFLYVAVLAVRGSISLGQLTVFTGAATQVQGAFQGILGGFQGIYEHGLYLSTLNDLLERAPQIAPPARPAPVRRPFRTGIEFRNVSYRYPGREEAALDDVSFTIAQGETVALVGRNGAGKSTIVKLLGRLYDPDAGQILVDGRDVREYDPAALRREFGVMFQDYAAYQLSAGENIGVGNVDSYADSPAIASAAERAGADGVIQGLPQGYETTLGKWFEGGHQLSGGEWQKVALARAFMRDAQILILDEPTAALDARAEHDLFARLRTLTEGKMALYISHRFSTVRMADRILVLERGKLVEQGTHEVLMARDGRYAELFELQAASYR</sequence>
<dbReference type="Pfam" id="PF00664">
    <property type="entry name" value="ABC_membrane"/>
    <property type="match status" value="1"/>
</dbReference>
<dbReference type="PROSITE" id="PS00211">
    <property type="entry name" value="ABC_TRANSPORTER_1"/>
    <property type="match status" value="1"/>
</dbReference>
<dbReference type="InterPro" id="IPR039421">
    <property type="entry name" value="Type_1_exporter"/>
</dbReference>
<keyword evidence="6 12" id="KW-0067">ATP-binding</keyword>
<dbReference type="GO" id="GO:0005524">
    <property type="term" value="F:ATP binding"/>
    <property type="evidence" value="ECO:0007669"/>
    <property type="project" value="UniProtKB-KW"/>
</dbReference>
<feature type="transmembrane region" description="Helical" evidence="9">
    <location>
        <begin position="235"/>
        <end position="257"/>
    </location>
</feature>
<organism evidence="12">
    <name type="scientific">uncultured Thermomicrobiales bacterium</name>
    <dbReference type="NCBI Taxonomy" id="1645740"/>
    <lineage>
        <taxon>Bacteria</taxon>
        <taxon>Pseudomonadati</taxon>
        <taxon>Thermomicrobiota</taxon>
        <taxon>Thermomicrobia</taxon>
        <taxon>Thermomicrobiales</taxon>
        <taxon>environmental samples</taxon>
    </lineage>
</organism>
<dbReference type="EMBL" id="CADCWL010000001">
    <property type="protein sequence ID" value="CAA9541333.1"/>
    <property type="molecule type" value="Genomic_DNA"/>
</dbReference>
<dbReference type="SUPFAM" id="SSF52540">
    <property type="entry name" value="P-loop containing nucleoside triphosphate hydrolases"/>
    <property type="match status" value="1"/>
</dbReference>
<dbReference type="PROSITE" id="PS50893">
    <property type="entry name" value="ABC_TRANSPORTER_2"/>
    <property type="match status" value="1"/>
</dbReference>
<dbReference type="SUPFAM" id="SSF90123">
    <property type="entry name" value="ABC transporter transmembrane region"/>
    <property type="match status" value="1"/>
</dbReference>
<gene>
    <name evidence="12" type="ORF">AVDCRST_MAG19-1532</name>
</gene>
<feature type="transmembrane region" description="Helical" evidence="9">
    <location>
        <begin position="136"/>
        <end position="160"/>
    </location>
</feature>
<feature type="domain" description="ABC transmembrane type-1" evidence="11">
    <location>
        <begin position="1"/>
        <end position="292"/>
    </location>
</feature>
<reference evidence="12" key="1">
    <citation type="submission" date="2020-02" db="EMBL/GenBank/DDBJ databases">
        <authorList>
            <person name="Meier V. D."/>
        </authorList>
    </citation>
    <scope>NUCLEOTIDE SEQUENCE</scope>
    <source>
        <strain evidence="12">AVDCRST_MAG19</strain>
    </source>
</reference>
<keyword evidence="3" id="KW-1003">Cell membrane</keyword>
<keyword evidence="7 9" id="KW-1133">Transmembrane helix</keyword>
<dbReference type="FunFam" id="3.40.50.300:FF:000221">
    <property type="entry name" value="Multidrug ABC transporter ATP-binding protein"/>
    <property type="match status" value="1"/>
</dbReference>
<evidence type="ECO:0000256" key="6">
    <source>
        <dbReference type="ARBA" id="ARBA00022840"/>
    </source>
</evidence>
<evidence type="ECO:0000256" key="1">
    <source>
        <dbReference type="ARBA" id="ARBA00004651"/>
    </source>
</evidence>
<evidence type="ECO:0000259" key="10">
    <source>
        <dbReference type="PROSITE" id="PS50893"/>
    </source>
</evidence>
<accession>A0A6J4U5S4</accession>
<dbReference type="Gene3D" id="3.40.50.300">
    <property type="entry name" value="P-loop containing nucleotide triphosphate hydrolases"/>
    <property type="match status" value="1"/>
</dbReference>
<dbReference type="PANTHER" id="PTHR43394:SF1">
    <property type="entry name" value="ATP-BINDING CASSETTE SUB-FAMILY B MEMBER 10, MITOCHONDRIAL"/>
    <property type="match status" value="1"/>
</dbReference>
<dbReference type="InterPro" id="IPR036640">
    <property type="entry name" value="ABC1_TM_sf"/>
</dbReference>
<keyword evidence="5" id="KW-0547">Nucleotide-binding</keyword>
<comment type="subcellular location">
    <subcellularLocation>
        <location evidence="1">Cell membrane</location>
        <topology evidence="1">Multi-pass membrane protein</topology>
    </subcellularLocation>
</comment>
<dbReference type="PANTHER" id="PTHR43394">
    <property type="entry name" value="ATP-DEPENDENT PERMEASE MDL1, MITOCHONDRIAL"/>
    <property type="match status" value="1"/>
</dbReference>
<evidence type="ECO:0000259" key="11">
    <source>
        <dbReference type="PROSITE" id="PS50929"/>
    </source>
</evidence>
<dbReference type="InterPro" id="IPR027417">
    <property type="entry name" value="P-loop_NTPase"/>
</dbReference>
<dbReference type="AlphaFoldDB" id="A0A6J4U5S4"/>
<dbReference type="PROSITE" id="PS50929">
    <property type="entry name" value="ABC_TM1F"/>
    <property type="match status" value="1"/>
</dbReference>
<keyword evidence="2" id="KW-0813">Transport</keyword>
<dbReference type="GO" id="GO:0016887">
    <property type="term" value="F:ATP hydrolysis activity"/>
    <property type="evidence" value="ECO:0007669"/>
    <property type="project" value="InterPro"/>
</dbReference>
<dbReference type="GO" id="GO:0015421">
    <property type="term" value="F:ABC-type oligopeptide transporter activity"/>
    <property type="evidence" value="ECO:0007669"/>
    <property type="project" value="TreeGrafter"/>
</dbReference>
<evidence type="ECO:0000313" key="12">
    <source>
        <dbReference type="EMBL" id="CAA9541333.1"/>
    </source>
</evidence>
<dbReference type="GO" id="GO:0005886">
    <property type="term" value="C:plasma membrane"/>
    <property type="evidence" value="ECO:0007669"/>
    <property type="project" value="UniProtKB-SubCell"/>
</dbReference>
<dbReference type="InterPro" id="IPR011527">
    <property type="entry name" value="ABC1_TM_dom"/>
</dbReference>
<dbReference type="Pfam" id="PF00005">
    <property type="entry name" value="ABC_tran"/>
    <property type="match status" value="1"/>
</dbReference>
<dbReference type="InterPro" id="IPR003593">
    <property type="entry name" value="AAA+_ATPase"/>
</dbReference>
<keyword evidence="4 9" id="KW-0812">Transmembrane</keyword>
<keyword evidence="8 9" id="KW-0472">Membrane</keyword>
<evidence type="ECO:0000256" key="5">
    <source>
        <dbReference type="ARBA" id="ARBA00022741"/>
    </source>
</evidence>
<feature type="transmembrane region" description="Helical" evidence="9">
    <location>
        <begin position="45"/>
        <end position="65"/>
    </location>
</feature>
<evidence type="ECO:0000256" key="3">
    <source>
        <dbReference type="ARBA" id="ARBA00022475"/>
    </source>
</evidence>
<evidence type="ECO:0000256" key="2">
    <source>
        <dbReference type="ARBA" id="ARBA00022448"/>
    </source>
</evidence>
<dbReference type="SMART" id="SM00382">
    <property type="entry name" value="AAA"/>
    <property type="match status" value="1"/>
</dbReference>
<evidence type="ECO:0000256" key="4">
    <source>
        <dbReference type="ARBA" id="ARBA00022692"/>
    </source>
</evidence>
<dbReference type="Gene3D" id="1.20.1560.10">
    <property type="entry name" value="ABC transporter type 1, transmembrane domain"/>
    <property type="match status" value="1"/>
</dbReference>
<dbReference type="InterPro" id="IPR017871">
    <property type="entry name" value="ABC_transporter-like_CS"/>
</dbReference>
<protein>
    <submittedName>
        <fullName evidence="12">Efflux ABC transporter, permease/ATP-binding protein</fullName>
    </submittedName>
</protein>
<evidence type="ECO:0000256" key="9">
    <source>
        <dbReference type="SAM" id="Phobius"/>
    </source>
</evidence>
<evidence type="ECO:0000256" key="8">
    <source>
        <dbReference type="ARBA" id="ARBA00023136"/>
    </source>
</evidence>
<proteinExistence type="predicted"/>
<evidence type="ECO:0000256" key="7">
    <source>
        <dbReference type="ARBA" id="ARBA00022989"/>
    </source>
</evidence>
<feature type="domain" description="ABC transporter" evidence="10">
    <location>
        <begin position="327"/>
        <end position="567"/>
    </location>
</feature>